<reference evidence="2 3" key="1">
    <citation type="submission" date="2018-03" db="EMBL/GenBank/DDBJ databases">
        <title>Genomic Encyclopedia of Type Strains, Phase III (KMG-III): the genomes of soil and plant-associated and newly described type strains.</title>
        <authorList>
            <person name="Whitman W."/>
        </authorList>
    </citation>
    <scope>NUCLEOTIDE SEQUENCE [LARGE SCALE GENOMIC DNA]</scope>
    <source>
        <strain evidence="2 3">CGMCC 1.12484</strain>
    </source>
</reference>
<sequence length="65" mass="7114">MTLLLTLLATTSEEHHPILMPPLAFAGVAFAVFLVLGVTTWSFRDVANRHSQKFGNSSSDHHTGH</sequence>
<keyword evidence="3" id="KW-1185">Reference proteome</keyword>
<keyword evidence="1" id="KW-1133">Transmembrane helix</keyword>
<dbReference type="Proteomes" id="UP000237983">
    <property type="component" value="Unassembled WGS sequence"/>
</dbReference>
<feature type="transmembrane region" description="Helical" evidence="1">
    <location>
        <begin position="24"/>
        <end position="43"/>
    </location>
</feature>
<dbReference type="AlphaFoldDB" id="A0A2T0VJ64"/>
<evidence type="ECO:0000256" key="1">
    <source>
        <dbReference type="SAM" id="Phobius"/>
    </source>
</evidence>
<dbReference type="EMBL" id="PVTL01000001">
    <property type="protein sequence ID" value="PRY70145.1"/>
    <property type="molecule type" value="Genomic_DNA"/>
</dbReference>
<evidence type="ECO:0000313" key="3">
    <source>
        <dbReference type="Proteomes" id="UP000237983"/>
    </source>
</evidence>
<accession>A0A2T0VJ64</accession>
<keyword evidence="1" id="KW-0472">Membrane</keyword>
<organism evidence="2 3">
    <name type="scientific">Glaciihabitans tibetensis</name>
    <dbReference type="NCBI Taxonomy" id="1266600"/>
    <lineage>
        <taxon>Bacteria</taxon>
        <taxon>Bacillati</taxon>
        <taxon>Actinomycetota</taxon>
        <taxon>Actinomycetes</taxon>
        <taxon>Micrococcales</taxon>
        <taxon>Microbacteriaceae</taxon>
        <taxon>Glaciihabitans</taxon>
    </lineage>
</organism>
<dbReference type="RefSeq" id="WP_106209063.1">
    <property type="nucleotide sequence ID" value="NZ_PVTL01000001.1"/>
</dbReference>
<name>A0A2T0VJ64_9MICO</name>
<proteinExistence type="predicted"/>
<protein>
    <submittedName>
        <fullName evidence="2">Uncharacterized protein</fullName>
    </submittedName>
</protein>
<gene>
    <name evidence="2" type="ORF">B0I08_101272</name>
</gene>
<keyword evidence="1" id="KW-0812">Transmembrane</keyword>
<comment type="caution">
    <text evidence="2">The sequence shown here is derived from an EMBL/GenBank/DDBJ whole genome shotgun (WGS) entry which is preliminary data.</text>
</comment>
<evidence type="ECO:0000313" key="2">
    <source>
        <dbReference type="EMBL" id="PRY70145.1"/>
    </source>
</evidence>